<feature type="transmembrane region" description="Helical" evidence="1">
    <location>
        <begin position="38"/>
        <end position="56"/>
    </location>
</feature>
<reference evidence="3 4" key="1">
    <citation type="submission" date="2015-10" db="EMBL/GenBank/DDBJ databases">
        <title>Draft genome sequence of Novosphingobium fuchskuhlense DSM 25065 isolated from a surface water sample of the southwest basin of Lake Grosse Fuchskuhle.</title>
        <authorList>
            <person name="Ruckert C."/>
            <person name="Winkler A."/>
            <person name="Glaeser J."/>
            <person name="Grossart H.-P."/>
            <person name="Kalinowski J."/>
            <person name="Glaeser S."/>
        </authorList>
    </citation>
    <scope>NUCLEOTIDE SEQUENCE [LARGE SCALE GENOMIC DNA]</scope>
    <source>
        <strain evidence="3 4">FNE08-7</strain>
    </source>
</reference>
<dbReference type="GO" id="GO:0016020">
    <property type="term" value="C:membrane"/>
    <property type="evidence" value="ECO:0007669"/>
    <property type="project" value="InterPro"/>
</dbReference>
<dbReference type="OrthoDB" id="148351at2"/>
<feature type="transmembrane region" description="Helical" evidence="1">
    <location>
        <begin position="245"/>
        <end position="264"/>
    </location>
</feature>
<feature type="transmembrane region" description="Helical" evidence="1">
    <location>
        <begin position="99"/>
        <end position="117"/>
    </location>
</feature>
<dbReference type="EMBL" id="LLZS01000007">
    <property type="protein sequence ID" value="KUR71388.1"/>
    <property type="molecule type" value="Genomic_DNA"/>
</dbReference>
<dbReference type="Pfam" id="PF00892">
    <property type="entry name" value="EamA"/>
    <property type="match status" value="2"/>
</dbReference>
<dbReference type="SUPFAM" id="SSF103481">
    <property type="entry name" value="Multidrug resistance efflux transporter EmrE"/>
    <property type="match status" value="2"/>
</dbReference>
<keyword evidence="1" id="KW-0472">Membrane</keyword>
<evidence type="ECO:0000313" key="3">
    <source>
        <dbReference type="EMBL" id="KUR71388.1"/>
    </source>
</evidence>
<evidence type="ECO:0000256" key="1">
    <source>
        <dbReference type="SAM" id="Phobius"/>
    </source>
</evidence>
<keyword evidence="4" id="KW-1185">Reference proteome</keyword>
<dbReference type="PANTHER" id="PTHR22911">
    <property type="entry name" value="ACYL-MALONYL CONDENSING ENZYME-RELATED"/>
    <property type="match status" value="1"/>
</dbReference>
<evidence type="ECO:0000259" key="2">
    <source>
        <dbReference type="Pfam" id="PF00892"/>
    </source>
</evidence>
<feature type="transmembrane region" description="Helical" evidence="1">
    <location>
        <begin position="124"/>
        <end position="143"/>
    </location>
</feature>
<evidence type="ECO:0000313" key="4">
    <source>
        <dbReference type="Proteomes" id="UP000058012"/>
    </source>
</evidence>
<protein>
    <recommendedName>
        <fullName evidence="2">EamA domain-containing protein</fullName>
    </recommendedName>
</protein>
<dbReference type="STRING" id="1117702.AQZ52_12160"/>
<comment type="caution">
    <text evidence="3">The sequence shown here is derived from an EMBL/GenBank/DDBJ whole genome shotgun (WGS) entry which is preliminary data.</text>
</comment>
<proteinExistence type="predicted"/>
<sequence>MRNQTRDGLLLALGGFALLSTGDTLVKSMAGLWPGPAIAALRYVFGTVGLGAILLWREGWAGFRMDKPGWHAARGFGVAFSATTFFTAVQIMPIAEATAISFTSPMVTALLAAALIGEPMRRQTWIASLVAFAGVLVVLRPNFAAIGPAAVLPLFAAMGMSLLIIGNRAVLGRGSALAMQVNVAIFATLFLLAFTLIGHFSGIAMLHVGMPPWSVVAKSATIGITGSSAHALIYMATSRAGAATVAPMTYFQLIMAGFYGWLLFHETPDAAALVGAAIIVGAGLYLWRAGRVTDEPRGTE</sequence>
<organism evidence="3 4">
    <name type="scientific">Novosphingobium fuchskuhlense</name>
    <dbReference type="NCBI Taxonomy" id="1117702"/>
    <lineage>
        <taxon>Bacteria</taxon>
        <taxon>Pseudomonadati</taxon>
        <taxon>Pseudomonadota</taxon>
        <taxon>Alphaproteobacteria</taxon>
        <taxon>Sphingomonadales</taxon>
        <taxon>Sphingomonadaceae</taxon>
        <taxon>Novosphingobium</taxon>
    </lineage>
</organism>
<feature type="transmembrane region" description="Helical" evidence="1">
    <location>
        <begin position="270"/>
        <end position="287"/>
    </location>
</feature>
<feature type="domain" description="EamA" evidence="2">
    <location>
        <begin position="151"/>
        <end position="282"/>
    </location>
</feature>
<dbReference type="PANTHER" id="PTHR22911:SF135">
    <property type="entry name" value="BLR4310 PROTEIN"/>
    <property type="match status" value="1"/>
</dbReference>
<name>A0A124JUM3_9SPHN</name>
<keyword evidence="1" id="KW-0812">Transmembrane</keyword>
<dbReference type="InterPro" id="IPR037185">
    <property type="entry name" value="EmrE-like"/>
</dbReference>
<feature type="transmembrane region" description="Helical" evidence="1">
    <location>
        <begin position="213"/>
        <end position="233"/>
    </location>
</feature>
<gene>
    <name evidence="3" type="ORF">AQZ52_12160</name>
</gene>
<feature type="domain" description="EamA" evidence="2">
    <location>
        <begin position="8"/>
        <end position="139"/>
    </location>
</feature>
<feature type="transmembrane region" description="Helical" evidence="1">
    <location>
        <begin position="149"/>
        <end position="171"/>
    </location>
</feature>
<dbReference type="Proteomes" id="UP000058012">
    <property type="component" value="Unassembled WGS sequence"/>
</dbReference>
<keyword evidence="1" id="KW-1133">Transmembrane helix</keyword>
<dbReference type="AlphaFoldDB" id="A0A124JUM3"/>
<accession>A0A124JUM3</accession>
<dbReference type="InterPro" id="IPR000620">
    <property type="entry name" value="EamA_dom"/>
</dbReference>
<dbReference type="RefSeq" id="WP_067911011.1">
    <property type="nucleotide sequence ID" value="NZ_KQ954245.1"/>
</dbReference>
<feature type="transmembrane region" description="Helical" evidence="1">
    <location>
        <begin position="76"/>
        <end position="93"/>
    </location>
</feature>
<feature type="transmembrane region" description="Helical" evidence="1">
    <location>
        <begin position="183"/>
        <end position="207"/>
    </location>
</feature>